<gene>
    <name evidence="2" type="primary">benE</name>
    <name evidence="2" type="ORF">D3874_23295</name>
</gene>
<sequence>MAQAGEIGGAAKEWVRPVTAGLMAAVVGFASSFTVVLEGLRAMGATPLEAASGLLALCLGMGLLGVILSLWQRMPISIAWATPGAALLASTAAPEGGFAVAVGAFLVAGGLVVIAGLAKPFGRLVAAIPPSLAGGMLAGVLLSLCLAPFKAVGALPLLALPIVLAWALMIRLNRLWAMPVALAVTIAMVMIDGSAAANLPAGADLMPHLVLTAPVFDLKAIIGIGLPLFLVTMASQNVPGLAVLQSNGYRPEPGPLFVSTGAMSLVTAPFGGFAVNLAAITAAMCAGPDAAADPGRRWLAAVAAGLAYIVIGMVATLAAAVAAAAPPILIQAVAGLALIGAFAGALGNALANPAEREAVLITFLVTASGLSFGGIGAAFWGLLAGGAFWLLQRRN</sequence>
<keyword evidence="1" id="KW-0812">Transmembrane</keyword>
<dbReference type="NCBIfam" id="TIGR00843">
    <property type="entry name" value="benE"/>
    <property type="match status" value="1"/>
</dbReference>
<feature type="transmembrane region" description="Helical" evidence="1">
    <location>
        <begin position="358"/>
        <end position="391"/>
    </location>
</feature>
<dbReference type="EMBL" id="QYUK01000011">
    <property type="protein sequence ID" value="RJF89533.1"/>
    <property type="molecule type" value="Genomic_DNA"/>
</dbReference>
<evidence type="ECO:0000256" key="1">
    <source>
        <dbReference type="SAM" id="Phobius"/>
    </source>
</evidence>
<comment type="caution">
    <text evidence="2">The sequence shown here is derived from an EMBL/GenBank/DDBJ whole genome shotgun (WGS) entry which is preliminary data.</text>
</comment>
<evidence type="ECO:0000313" key="2">
    <source>
        <dbReference type="EMBL" id="RJF89533.1"/>
    </source>
</evidence>
<evidence type="ECO:0000313" key="3">
    <source>
        <dbReference type="Proteomes" id="UP000284605"/>
    </source>
</evidence>
<feature type="transmembrane region" description="Helical" evidence="1">
    <location>
        <begin position="256"/>
        <end position="286"/>
    </location>
</feature>
<dbReference type="OrthoDB" id="9792424at2"/>
<dbReference type="GO" id="GO:0042925">
    <property type="term" value="F:benzoate transmembrane transporter activity"/>
    <property type="evidence" value="ECO:0007669"/>
    <property type="project" value="InterPro"/>
</dbReference>
<proteinExistence type="predicted"/>
<feature type="transmembrane region" description="Helical" evidence="1">
    <location>
        <begin position="151"/>
        <end position="170"/>
    </location>
</feature>
<protein>
    <submittedName>
        <fullName evidence="2">Benzoate transporter BenE</fullName>
    </submittedName>
</protein>
<dbReference type="AlphaFoldDB" id="A0A418WHN0"/>
<dbReference type="Proteomes" id="UP000284605">
    <property type="component" value="Unassembled WGS sequence"/>
</dbReference>
<feature type="transmembrane region" description="Helical" evidence="1">
    <location>
        <begin position="98"/>
        <end position="118"/>
    </location>
</feature>
<keyword evidence="3" id="KW-1185">Reference proteome</keyword>
<accession>A0A418WHN0</accession>
<keyword evidence="1" id="KW-1133">Transmembrane helix</keyword>
<feature type="transmembrane region" description="Helical" evidence="1">
    <location>
        <begin position="298"/>
        <end position="322"/>
    </location>
</feature>
<dbReference type="InterPro" id="IPR004711">
    <property type="entry name" value="Benzoate_Transporter"/>
</dbReference>
<dbReference type="PANTHER" id="PTHR30199:SF0">
    <property type="entry name" value="INNER MEMBRANE PROTEIN YDCO"/>
    <property type="match status" value="1"/>
</dbReference>
<name>A0A418WHN0_9PROT</name>
<organism evidence="2 3">
    <name type="scientific">Oleomonas cavernae</name>
    <dbReference type="NCBI Taxonomy" id="2320859"/>
    <lineage>
        <taxon>Bacteria</taxon>
        <taxon>Pseudomonadati</taxon>
        <taxon>Pseudomonadota</taxon>
        <taxon>Alphaproteobacteria</taxon>
        <taxon>Acetobacterales</taxon>
        <taxon>Acetobacteraceae</taxon>
        <taxon>Oleomonas</taxon>
    </lineage>
</organism>
<feature type="transmembrane region" description="Helical" evidence="1">
    <location>
        <begin position="52"/>
        <end position="71"/>
    </location>
</feature>
<reference evidence="2 3" key="1">
    <citation type="submission" date="2018-09" db="EMBL/GenBank/DDBJ databases">
        <authorList>
            <person name="Zhu H."/>
        </authorList>
    </citation>
    <scope>NUCLEOTIDE SEQUENCE [LARGE SCALE GENOMIC DNA]</scope>
    <source>
        <strain evidence="2 3">K1W22B-8</strain>
    </source>
</reference>
<feature type="transmembrane region" description="Helical" evidence="1">
    <location>
        <begin position="20"/>
        <end position="40"/>
    </location>
</feature>
<dbReference type="GO" id="GO:0005886">
    <property type="term" value="C:plasma membrane"/>
    <property type="evidence" value="ECO:0007669"/>
    <property type="project" value="TreeGrafter"/>
</dbReference>
<dbReference type="RefSeq" id="WP_119781524.1">
    <property type="nucleotide sequence ID" value="NZ_QYUK01000011.1"/>
</dbReference>
<feature type="transmembrane region" description="Helical" evidence="1">
    <location>
        <begin position="176"/>
        <end position="197"/>
    </location>
</feature>
<feature type="transmembrane region" description="Helical" evidence="1">
    <location>
        <begin position="124"/>
        <end position="144"/>
    </location>
</feature>
<dbReference type="PANTHER" id="PTHR30199">
    <property type="entry name" value="MFS FAMILY TRANSPORTER, PREDICTED SUBSTRATE BENZOATE"/>
    <property type="match status" value="1"/>
</dbReference>
<feature type="transmembrane region" description="Helical" evidence="1">
    <location>
        <begin position="328"/>
        <end position="351"/>
    </location>
</feature>
<keyword evidence="1" id="KW-0472">Membrane</keyword>
<dbReference type="Pfam" id="PF03594">
    <property type="entry name" value="BenE"/>
    <property type="match status" value="1"/>
</dbReference>